<protein>
    <submittedName>
        <fullName evidence="2">DUF397 domain-containing protein</fullName>
    </submittedName>
</protein>
<name>A0A7X6M2G2_9NOCA</name>
<organism evidence="2 3">
    <name type="scientific">Nocardia veterana</name>
    <dbReference type="NCBI Taxonomy" id="132249"/>
    <lineage>
        <taxon>Bacteria</taxon>
        <taxon>Bacillati</taxon>
        <taxon>Actinomycetota</taxon>
        <taxon>Actinomycetes</taxon>
        <taxon>Mycobacteriales</taxon>
        <taxon>Nocardiaceae</taxon>
        <taxon>Nocardia</taxon>
    </lineage>
</organism>
<gene>
    <name evidence="2" type="ORF">HGA07_25630</name>
</gene>
<accession>A0A7X6M2G2</accession>
<reference evidence="2 3" key="1">
    <citation type="submission" date="2020-04" db="EMBL/GenBank/DDBJ databases">
        <title>MicrobeNet Type strains.</title>
        <authorList>
            <person name="Nicholson A.C."/>
        </authorList>
    </citation>
    <scope>NUCLEOTIDE SEQUENCE [LARGE SCALE GENOMIC DNA]</scope>
    <source>
        <strain evidence="2 3">DSM 44445</strain>
    </source>
</reference>
<dbReference type="RefSeq" id="WP_040715459.1">
    <property type="nucleotide sequence ID" value="NZ_CAWPHS010000031.1"/>
</dbReference>
<dbReference type="Proteomes" id="UP000523447">
    <property type="component" value="Unassembled WGS sequence"/>
</dbReference>
<sequence length="70" mass="7425">MSSESGGPDWFTSTYSQHGGECVEVAHFGNGAIGVRDSKDRTGPTLSFTPSEWDAFTADIQAGRFTPPTA</sequence>
<dbReference type="InterPro" id="IPR007278">
    <property type="entry name" value="DUF397"/>
</dbReference>
<keyword evidence="3" id="KW-1185">Reference proteome</keyword>
<evidence type="ECO:0000313" key="3">
    <source>
        <dbReference type="Proteomes" id="UP000523447"/>
    </source>
</evidence>
<evidence type="ECO:0000313" key="2">
    <source>
        <dbReference type="EMBL" id="NKY88982.1"/>
    </source>
</evidence>
<proteinExistence type="predicted"/>
<dbReference type="AlphaFoldDB" id="A0A7X6M2G2"/>
<dbReference type="EMBL" id="JAAXPE010000037">
    <property type="protein sequence ID" value="NKY88982.1"/>
    <property type="molecule type" value="Genomic_DNA"/>
</dbReference>
<evidence type="ECO:0000259" key="1">
    <source>
        <dbReference type="Pfam" id="PF04149"/>
    </source>
</evidence>
<dbReference type="Pfam" id="PF04149">
    <property type="entry name" value="DUF397"/>
    <property type="match status" value="1"/>
</dbReference>
<feature type="domain" description="DUF397" evidence="1">
    <location>
        <begin position="9"/>
        <end position="60"/>
    </location>
</feature>
<comment type="caution">
    <text evidence="2">The sequence shown here is derived from an EMBL/GenBank/DDBJ whole genome shotgun (WGS) entry which is preliminary data.</text>
</comment>